<proteinExistence type="predicted"/>
<keyword evidence="2" id="KW-1185">Reference proteome</keyword>
<dbReference type="EMBL" id="CAKMRJ010001112">
    <property type="protein sequence ID" value="CAH1423132.1"/>
    <property type="molecule type" value="Genomic_DNA"/>
</dbReference>
<dbReference type="Proteomes" id="UP001157418">
    <property type="component" value="Unassembled WGS sequence"/>
</dbReference>
<gene>
    <name evidence="1" type="ORF">LVIROSA_LOCUS10424</name>
</gene>
<sequence length="138" mass="15935">MFPSSAASHTSIVTLHHYRPLSAPFPDDFPISIPNFLNHRRRRKIERLTLLFRYCLRCWTKIGIGNSGEGDDRLIQLVSSLLLQQLQEVLQTLFYLKVYEFGFLSHDLHDLGHSKQMEVPAVTFVMPLKGFGEHNLNN</sequence>
<protein>
    <submittedName>
        <fullName evidence="1">Uncharacterized protein</fullName>
    </submittedName>
</protein>
<name>A0AAU9M8U7_9ASTR</name>
<evidence type="ECO:0000313" key="1">
    <source>
        <dbReference type="EMBL" id="CAH1423132.1"/>
    </source>
</evidence>
<dbReference type="AlphaFoldDB" id="A0AAU9M8U7"/>
<organism evidence="1 2">
    <name type="scientific">Lactuca virosa</name>
    <dbReference type="NCBI Taxonomy" id="75947"/>
    <lineage>
        <taxon>Eukaryota</taxon>
        <taxon>Viridiplantae</taxon>
        <taxon>Streptophyta</taxon>
        <taxon>Embryophyta</taxon>
        <taxon>Tracheophyta</taxon>
        <taxon>Spermatophyta</taxon>
        <taxon>Magnoliopsida</taxon>
        <taxon>eudicotyledons</taxon>
        <taxon>Gunneridae</taxon>
        <taxon>Pentapetalae</taxon>
        <taxon>asterids</taxon>
        <taxon>campanulids</taxon>
        <taxon>Asterales</taxon>
        <taxon>Asteraceae</taxon>
        <taxon>Cichorioideae</taxon>
        <taxon>Cichorieae</taxon>
        <taxon>Lactucinae</taxon>
        <taxon>Lactuca</taxon>
    </lineage>
</organism>
<evidence type="ECO:0000313" key="2">
    <source>
        <dbReference type="Proteomes" id="UP001157418"/>
    </source>
</evidence>
<accession>A0AAU9M8U7</accession>
<reference evidence="1 2" key="1">
    <citation type="submission" date="2022-01" db="EMBL/GenBank/DDBJ databases">
        <authorList>
            <person name="Xiong W."/>
            <person name="Schranz E."/>
        </authorList>
    </citation>
    <scope>NUCLEOTIDE SEQUENCE [LARGE SCALE GENOMIC DNA]</scope>
</reference>
<comment type="caution">
    <text evidence="1">The sequence shown here is derived from an EMBL/GenBank/DDBJ whole genome shotgun (WGS) entry which is preliminary data.</text>
</comment>